<dbReference type="PROSITE" id="PS50995">
    <property type="entry name" value="HTH_MARR_2"/>
    <property type="match status" value="1"/>
</dbReference>
<gene>
    <name evidence="5" type="ORF">SAMEA4475696_02205</name>
</gene>
<keyword evidence="2" id="KW-0238">DNA-binding</keyword>
<evidence type="ECO:0000259" key="4">
    <source>
        <dbReference type="PROSITE" id="PS50995"/>
    </source>
</evidence>
<keyword evidence="3" id="KW-0804">Transcription</keyword>
<dbReference type="Proteomes" id="UP000242637">
    <property type="component" value="Chromosome 1"/>
</dbReference>
<dbReference type="InterPro" id="IPR036390">
    <property type="entry name" value="WH_DNA-bd_sf"/>
</dbReference>
<accession>A0A239VU24</accession>
<dbReference type="PANTHER" id="PTHR42756:SF1">
    <property type="entry name" value="TRANSCRIPTIONAL REPRESSOR OF EMRAB OPERON"/>
    <property type="match status" value="1"/>
</dbReference>
<dbReference type="InterPro" id="IPR000835">
    <property type="entry name" value="HTH_MarR-typ"/>
</dbReference>
<dbReference type="STRING" id="1121387.GCA_000429885_00572"/>
<dbReference type="Pfam" id="PF12802">
    <property type="entry name" value="MarR_2"/>
    <property type="match status" value="1"/>
</dbReference>
<dbReference type="OrthoDB" id="3237509at2"/>
<evidence type="ECO:0000256" key="2">
    <source>
        <dbReference type="ARBA" id="ARBA00023125"/>
    </source>
</evidence>
<dbReference type="GO" id="GO:0003700">
    <property type="term" value="F:DNA-binding transcription factor activity"/>
    <property type="evidence" value="ECO:0007669"/>
    <property type="project" value="InterPro"/>
</dbReference>
<protein>
    <submittedName>
        <fullName evidence="5">Transcriptional repressor MprA</fullName>
    </submittedName>
</protein>
<evidence type="ECO:0000256" key="3">
    <source>
        <dbReference type="ARBA" id="ARBA00023163"/>
    </source>
</evidence>
<evidence type="ECO:0000256" key="1">
    <source>
        <dbReference type="ARBA" id="ARBA00023015"/>
    </source>
</evidence>
<dbReference type="PANTHER" id="PTHR42756">
    <property type="entry name" value="TRANSCRIPTIONAL REGULATOR, MARR"/>
    <property type="match status" value="1"/>
</dbReference>
<keyword evidence="1" id="KW-0805">Transcription regulation</keyword>
<dbReference type="GO" id="GO:0003677">
    <property type="term" value="F:DNA binding"/>
    <property type="evidence" value="ECO:0007669"/>
    <property type="project" value="UniProtKB-KW"/>
</dbReference>
<dbReference type="Gene3D" id="1.10.10.10">
    <property type="entry name" value="Winged helix-like DNA-binding domain superfamily/Winged helix DNA-binding domain"/>
    <property type="match status" value="1"/>
</dbReference>
<dbReference type="InterPro" id="IPR036388">
    <property type="entry name" value="WH-like_DNA-bd_sf"/>
</dbReference>
<dbReference type="EMBL" id="LT906453">
    <property type="protein sequence ID" value="SNV25203.1"/>
    <property type="molecule type" value="Genomic_DNA"/>
</dbReference>
<evidence type="ECO:0000313" key="6">
    <source>
        <dbReference type="Proteomes" id="UP000242637"/>
    </source>
</evidence>
<feature type="domain" description="HTH marR-type" evidence="4">
    <location>
        <begin position="32"/>
        <end position="167"/>
    </location>
</feature>
<name>A0A239VU24_9MICO</name>
<proteinExistence type="predicted"/>
<keyword evidence="6" id="KW-1185">Reference proteome</keyword>
<reference evidence="5 6" key="1">
    <citation type="submission" date="2017-06" db="EMBL/GenBank/DDBJ databases">
        <authorList>
            <consortium name="Pathogen Informatics"/>
        </authorList>
    </citation>
    <scope>NUCLEOTIDE SEQUENCE [LARGE SCALE GENOMIC DNA]</scope>
    <source>
        <strain evidence="5 6">NCTC13039</strain>
    </source>
</reference>
<dbReference type="InterPro" id="IPR023187">
    <property type="entry name" value="Tscrpt_reg_MarR-type_CS"/>
</dbReference>
<dbReference type="RefSeq" id="WP_028326653.1">
    <property type="nucleotide sequence ID" value="NZ_LT906453.1"/>
</dbReference>
<dbReference type="GeneID" id="63460373"/>
<dbReference type="AlphaFoldDB" id="A0A239VU24"/>
<sequence length="170" mass="19270">MTPQDPPSAHHDEVDRIVAAWERELPNLDATPLHVLSRISRLSRHLEFARRSAFEANNLEPWEFDVLSALRRAGAPFEMSPGELVHDTLSTSGTMTNRIARLEKRGLVTRHRDPHDGRSMRIRLTTAGKDAAENTLTALIDRENDLLAALGNTERNELINHLRHMLLSFD</sequence>
<dbReference type="SUPFAM" id="SSF46785">
    <property type="entry name" value="Winged helix' DNA-binding domain"/>
    <property type="match status" value="1"/>
</dbReference>
<evidence type="ECO:0000313" key="5">
    <source>
        <dbReference type="EMBL" id="SNV25203.1"/>
    </source>
</evidence>
<dbReference type="KEGG" id="dco:SAMEA4475696_2205"/>
<dbReference type="PROSITE" id="PS01117">
    <property type="entry name" value="HTH_MARR_1"/>
    <property type="match status" value="1"/>
</dbReference>
<organism evidence="5 6">
    <name type="scientific">Dermatophilus congolensis</name>
    <dbReference type="NCBI Taxonomy" id="1863"/>
    <lineage>
        <taxon>Bacteria</taxon>
        <taxon>Bacillati</taxon>
        <taxon>Actinomycetota</taxon>
        <taxon>Actinomycetes</taxon>
        <taxon>Micrococcales</taxon>
        <taxon>Dermatophilaceae</taxon>
        <taxon>Dermatophilus</taxon>
    </lineage>
</organism>
<dbReference type="SMART" id="SM00347">
    <property type="entry name" value="HTH_MARR"/>
    <property type="match status" value="1"/>
</dbReference>